<name>A0A544UQD7_LYSSH</name>
<evidence type="ECO:0000313" key="2">
    <source>
        <dbReference type="Proteomes" id="UP000317944"/>
    </source>
</evidence>
<dbReference type="AlphaFoldDB" id="A0A544UQD7"/>
<protein>
    <submittedName>
        <fullName evidence="1">Uncharacterized protein</fullName>
    </submittedName>
</protein>
<organism evidence="1 2">
    <name type="scientific">Lysinibacillus sphaericus</name>
    <name type="common">Bacillus sphaericus</name>
    <dbReference type="NCBI Taxonomy" id="1421"/>
    <lineage>
        <taxon>Bacteria</taxon>
        <taxon>Bacillati</taxon>
        <taxon>Bacillota</taxon>
        <taxon>Bacilli</taxon>
        <taxon>Bacillales</taxon>
        <taxon>Bacillaceae</taxon>
        <taxon>Lysinibacillus</taxon>
    </lineage>
</organism>
<dbReference type="Proteomes" id="UP000317944">
    <property type="component" value="Unassembled WGS sequence"/>
</dbReference>
<evidence type="ECO:0000313" key="1">
    <source>
        <dbReference type="EMBL" id="TQR36045.1"/>
    </source>
</evidence>
<dbReference type="RefSeq" id="WP_142508132.1">
    <property type="nucleotide sequence ID" value="NZ_SADV01000004.1"/>
</dbReference>
<sequence length="118" mass="13821">MMLLAACANEKKPSQSEFKKQYFEGKSDNWYVKMVSEMDSNRRYIICYIGQENKPLNFKYEIYESSHNPTFGDGEFKNQEEFEIHVKCGGPCDALPNNVPILIQWEGEEEKVVIRNKK</sequence>
<proteinExistence type="predicted"/>
<reference evidence="1 2" key="1">
    <citation type="submission" date="2018-03" db="EMBL/GenBank/DDBJ databases">
        <title>Aerobic endospore-forming bacteria genome sequencing and assembly.</title>
        <authorList>
            <person name="Cavalcante D.A."/>
            <person name="Driks A."/>
            <person name="Putonti C."/>
            <person name="De-Souza M.T."/>
        </authorList>
    </citation>
    <scope>NUCLEOTIDE SEQUENCE [LARGE SCALE GENOMIC DNA]</scope>
    <source>
        <strain evidence="1 2">SDF0037</strain>
    </source>
</reference>
<comment type="caution">
    <text evidence="1">The sequence shown here is derived from an EMBL/GenBank/DDBJ whole genome shotgun (WGS) entry which is preliminary data.</text>
</comment>
<dbReference type="OrthoDB" id="2874375at2"/>
<accession>A0A544UQD7</accession>
<dbReference type="EMBL" id="SADV01000004">
    <property type="protein sequence ID" value="TQR36045.1"/>
    <property type="molecule type" value="Genomic_DNA"/>
</dbReference>
<gene>
    <name evidence="1" type="ORF">C7Y47_07140</name>
</gene>